<dbReference type="InterPro" id="IPR036179">
    <property type="entry name" value="Ig-like_dom_sf"/>
</dbReference>
<dbReference type="CDD" id="cd00096">
    <property type="entry name" value="Ig"/>
    <property type="match status" value="3"/>
</dbReference>
<feature type="domain" description="Ig-like" evidence="13">
    <location>
        <begin position="902"/>
        <end position="982"/>
    </location>
</feature>
<evidence type="ECO:0000259" key="13">
    <source>
        <dbReference type="PROSITE" id="PS50835"/>
    </source>
</evidence>
<feature type="domain" description="Ig-like" evidence="13">
    <location>
        <begin position="1536"/>
        <end position="1628"/>
    </location>
</feature>
<organism evidence="15 16">
    <name type="scientific">Hipposideros armiger</name>
    <name type="common">Great Himalayan leaf-nosed bat</name>
    <dbReference type="NCBI Taxonomy" id="186990"/>
    <lineage>
        <taxon>Eukaryota</taxon>
        <taxon>Metazoa</taxon>
        <taxon>Chordata</taxon>
        <taxon>Craniata</taxon>
        <taxon>Vertebrata</taxon>
        <taxon>Euteleostomi</taxon>
        <taxon>Mammalia</taxon>
        <taxon>Eutheria</taxon>
        <taxon>Laurasiatheria</taxon>
        <taxon>Chiroptera</taxon>
        <taxon>Yinpterochiroptera</taxon>
        <taxon>Rhinolophoidea</taxon>
        <taxon>Hipposideridae</taxon>
        <taxon>Hipposideros</taxon>
    </lineage>
</organism>
<dbReference type="PROSITE" id="PS50853">
    <property type="entry name" value="FN3"/>
    <property type="match status" value="1"/>
</dbReference>
<evidence type="ECO:0000256" key="3">
    <source>
        <dbReference type="ARBA" id="ARBA00022490"/>
    </source>
</evidence>
<feature type="compositionally biased region" description="Pro residues" evidence="12">
    <location>
        <begin position="106"/>
        <end position="122"/>
    </location>
</feature>
<dbReference type="SUPFAM" id="SSF48726">
    <property type="entry name" value="Immunoglobulin"/>
    <property type="match status" value="17"/>
</dbReference>
<feature type="domain" description="Ig-like" evidence="13">
    <location>
        <begin position="986"/>
        <end position="1075"/>
    </location>
</feature>
<dbReference type="GO" id="GO:0048471">
    <property type="term" value="C:perinuclear region of cytoplasm"/>
    <property type="evidence" value="ECO:0007669"/>
    <property type="project" value="UniProtKB-SubCell"/>
</dbReference>
<dbReference type="Pfam" id="PF13927">
    <property type="entry name" value="Ig_3"/>
    <property type="match status" value="1"/>
</dbReference>
<dbReference type="SMART" id="SM00408">
    <property type="entry name" value="IGc2"/>
    <property type="match status" value="14"/>
</dbReference>
<dbReference type="FunFam" id="2.60.40.10:FF:000502">
    <property type="entry name" value="obscurin-like protein 1 isoform X2"/>
    <property type="match status" value="1"/>
</dbReference>
<feature type="domain" description="Ig-like" evidence="13">
    <location>
        <begin position="1265"/>
        <end position="1351"/>
    </location>
</feature>
<sequence length="1804" mass="197101">MKAGSGDQGSPPCFLRFPRPVRVVSGAEAELKCVVLGEPPPIVLWEKGGQQLAASERLSFPADGAEHCLLLSGALPTDAGVYVCRARNAAGEAYAAAAVTVLEPPAAEPEPQPAERPLPPPGTGEGAPVFLTGPRSQWVLRGAEVMLTCQVGGLPVPTLYWEKDGMALDEVWDSGHFALEPGRAEGGRGASLALRILAARLPDSGVFVCHARNAHGHAQAGALLQVHQPPESPPQDPDEAPTPVVDPVKGAPKTFWVNEGKHAKFRCYVMGKPEPEIEWHWEGRPLLPDRRRLMYRDRDGGFVLKVLYCQAKDRGLYVCAARNSAGQTLSAVQLHVKEPRLRFSRPLQDVEGREHGIAVLECKVPNSRIPTAWFREDQRLLPCRKYEQIEEGTVRRLIIHRLKADDDGVYLCEMRGRVRTVANVTVKGPILKRLPRKLDVLEGENAVLLVETREAGVEGRWSRDGEDLPTTCQSSSGHMHALVLPGVTREDAGEVTFSLGNSRTTTLLRVKCVKHNPPGPPVLAEMFKGHKNTVLLTWKPPEPAPETPFIYRLERQEVGSEDWIQCFSIEKAGAVEVPGDCVPSEGDYRFRVCTVSEHGRSPHVVFHGSAHLVPTARLVTGLEDVQVYDGEDAVFSLDLSTIIQGTWFLNGEELKGTEPEGQVEPGALRYRVEHKGLQHRLILQAVKHQDSGALVGFSCPGVQDSAALTIQESPVHILSPQDKVSLNFTTSEQVVLTCELSRVDFPASWYKDGQKVEESESLVVKTDGRKHRLILPAAEVRDSGEFECRTEGVSAFFSVTVQDPPVHILDPQEHVFVHAITSECVMLTCELDREDAPVHWYKDGQEVEESDFVLLENEGPHHRLVLPAAQPPDGGEFQCVAGDERAYFTVTITDVSSWIVYPSGKVYVAAVRLERVVLTCELCRPWAEVRWTKDGEEVVESPALLLQKEDTIRRLVLPAVQLEDSGEYLCEIDDESASFTVTVTEPPVRIIYPRDEVTLIAVSLECIVLMCELSREDAPVRWYKDGLEVEESEALVLQSDGPRRRLVLPAAQPEDGGEFVCDAGDDSAFFTVTVTAPPERIVRPAARSLDLQFGAPGRVELRCEVAPAGSQVRWYKDGLEVEASDTLLLGAEGPSRTLTLPHAQPEDAGEYVCETHDEAVTFNVCLAEPPVQFLAPEAAPGPLCVAPGEPMVLSCELSRASALVFWSHNGRPVQEGEGLELRAEGPRRILCIQAAEPAHTGLYTCQAGVAPGAPSLSFTVQVAEPPLVKLVSELTPLTVHEDDDATFRCEVSPSDAEVTWLRNGAIVTPGPHLEIAQNGSSRTLTVRGCQLEDAGTVTAQAGGTASSARLHVRETELLFLRRLQDVRVEEGQDVCLEVETGRVGAAGAVRWVRGGEPLPHDSRLSVAQDGHVYRLFIHDVVLADQGTYGCESHHDRTLARLCVRPRQLRVLRSLEDVTIMEGGSATFQLELSQEGVTGEWARGGVRLHPGPQCHIHAEGPTHHLVLSGLGLADSGCISFTADSLRCAARLTVREAPVTVVQGPQDLEVTEGDTATFECELSQALADVTWEKDGSPLIPSPRLRLQALGTRRLLQLRRCGPLDAGTYSCAVGTVRAGPVRLTVHERVVSVLSELQSVRAREGDGATFECTVSEVESTGSWKLGGRPLKPGGRVRIRQEGKKHILVLSELRTEDAGEVRFQAGPAQSVAQLEVEALPLQMCRRPPREKTVLVGRRAVLEVTVSRSGGQVCWLREGVELCPGDKYELRSHGPTHSLVIHDVRLEDQGTYCCQAGEDSAYTRLLVEGE</sequence>
<evidence type="ECO:0000256" key="7">
    <source>
        <dbReference type="ARBA" id="ARBA00023157"/>
    </source>
</evidence>
<dbReference type="InterPro" id="IPR003599">
    <property type="entry name" value="Ig_sub"/>
</dbReference>
<keyword evidence="4" id="KW-0597">Phosphoprotein</keyword>
<evidence type="ECO:0000256" key="12">
    <source>
        <dbReference type="SAM" id="MobiDB-lite"/>
    </source>
</evidence>
<feature type="domain" description="Ig-like" evidence="13">
    <location>
        <begin position="1355"/>
        <end position="1434"/>
    </location>
</feature>
<dbReference type="GO" id="GO:0007030">
    <property type="term" value="P:Golgi organization"/>
    <property type="evidence" value="ECO:0007669"/>
    <property type="project" value="UniProtKB-ARBA"/>
</dbReference>
<dbReference type="GO" id="GO:0050775">
    <property type="term" value="P:positive regulation of dendrite morphogenesis"/>
    <property type="evidence" value="ECO:0007669"/>
    <property type="project" value="UniProtKB-ARBA"/>
</dbReference>
<dbReference type="RefSeq" id="XP_019493829.1">
    <property type="nucleotide sequence ID" value="XM_019638284.1"/>
</dbReference>
<dbReference type="FunFam" id="2.60.40.10:FF:000464">
    <property type="entry name" value="Putative obscurin-like protein 1"/>
    <property type="match status" value="1"/>
</dbReference>
<evidence type="ECO:0000256" key="10">
    <source>
        <dbReference type="ARBA" id="ARBA00063153"/>
    </source>
</evidence>
<dbReference type="FunFam" id="2.60.40.10:FF:001780">
    <property type="entry name" value="Obscurin like 1"/>
    <property type="match status" value="1"/>
</dbReference>
<feature type="domain" description="Ig-like" evidence="13">
    <location>
        <begin position="714"/>
        <end position="800"/>
    </location>
</feature>
<feature type="domain" description="Ig-like" evidence="13">
    <location>
        <begin position="1169"/>
        <end position="1261"/>
    </location>
</feature>
<evidence type="ECO:0000256" key="5">
    <source>
        <dbReference type="ARBA" id="ARBA00022737"/>
    </source>
</evidence>
<evidence type="ECO:0000256" key="2">
    <source>
        <dbReference type="ARBA" id="ARBA00004556"/>
    </source>
</evidence>
<dbReference type="GeneID" id="109380578"/>
<reference evidence="16" key="1">
    <citation type="submission" date="2025-08" db="UniProtKB">
        <authorList>
            <consortium name="RefSeq"/>
        </authorList>
    </citation>
    <scope>IDENTIFICATION</scope>
    <source>
        <tissue evidence="16">Muscle</tissue>
    </source>
</reference>
<dbReference type="SUPFAM" id="SSF49265">
    <property type="entry name" value="Fibronectin type III"/>
    <property type="match status" value="1"/>
</dbReference>
<dbReference type="FunFam" id="2.60.40.10:FF:001210">
    <property type="entry name" value="Obscurin like 1"/>
    <property type="match status" value="1"/>
</dbReference>
<name>A0A8B7QYE1_HIPAR</name>
<dbReference type="Gene3D" id="2.60.40.10">
    <property type="entry name" value="Immunoglobulins"/>
    <property type="match status" value="19"/>
</dbReference>
<feature type="domain" description="Ig-like" evidence="13">
    <location>
        <begin position="339"/>
        <end position="425"/>
    </location>
</feature>
<dbReference type="FunFam" id="2.60.40.10:FF:000963">
    <property type="entry name" value="Obscurin like 1"/>
    <property type="match status" value="1"/>
</dbReference>
<feature type="region of interest" description="Disordered" evidence="12">
    <location>
        <begin position="106"/>
        <end position="125"/>
    </location>
</feature>
<dbReference type="FunFam" id="2.60.40.10:FF:001447">
    <property type="entry name" value="Obscurin like 1"/>
    <property type="match status" value="1"/>
</dbReference>
<comment type="subcellular location">
    <subcellularLocation>
        <location evidence="2">Cytoplasm</location>
        <location evidence="2">Perinuclear region</location>
    </subcellularLocation>
    <subcellularLocation>
        <location evidence="1">Golgi apparatus</location>
    </subcellularLocation>
</comment>
<evidence type="ECO:0000256" key="1">
    <source>
        <dbReference type="ARBA" id="ARBA00004555"/>
    </source>
</evidence>
<keyword evidence="15" id="KW-1185">Reference proteome</keyword>
<keyword evidence="5" id="KW-0677">Repeat</keyword>
<accession>A0A8B7QYE1</accession>
<proteinExistence type="predicted"/>
<dbReference type="FunFam" id="2.60.40.10:FF:000608">
    <property type="entry name" value="obscurin-like protein 1 isoform X2"/>
    <property type="match status" value="1"/>
</dbReference>
<dbReference type="InterPro" id="IPR003598">
    <property type="entry name" value="Ig_sub2"/>
</dbReference>
<evidence type="ECO:0000313" key="16">
    <source>
        <dbReference type="RefSeq" id="XP_019493829.1"/>
    </source>
</evidence>
<comment type="function">
    <text evidence="9">Core component of the 3M complex, a complex required to regulate microtubule dynamics and genome integrity. It is unclear how the 3M complex regulates microtubules, it could act by controlling the level of a microtubule stabilizer. Acts as a regulator of the Cul7-RING(FBXW8) ubiquitin-protein ligase, playing a critical role in the ubiquitin ligase pathway that regulates Golgi morphogenesis and dendrite patterning in brain. Required to localize CUL7 to the Golgi apparatus in neurons.</text>
</comment>
<feature type="domain" description="Ig-like" evidence="13">
    <location>
        <begin position="804"/>
        <end position="891"/>
    </location>
</feature>
<dbReference type="FunFam" id="2.60.40.10:FF:000569">
    <property type="entry name" value="obscurin-like protein 1 isoform X2"/>
    <property type="match status" value="2"/>
</dbReference>
<dbReference type="FunFam" id="2.60.40.10:FF:001375">
    <property type="entry name" value="Obscurin-like protein 1 isoform X2"/>
    <property type="match status" value="1"/>
</dbReference>
<evidence type="ECO:0000256" key="6">
    <source>
        <dbReference type="ARBA" id="ARBA00023034"/>
    </source>
</evidence>
<dbReference type="PANTHER" id="PTHR35971:SF6">
    <property type="entry name" value="OBSCURIN-LIKE PROTEIN 1"/>
    <property type="match status" value="1"/>
</dbReference>
<dbReference type="FunFam" id="2.60.40.10:FF:000623">
    <property type="entry name" value="obscurin-like protein 1 isoform X2"/>
    <property type="match status" value="1"/>
</dbReference>
<dbReference type="Proteomes" id="UP000694851">
    <property type="component" value="Unplaced"/>
</dbReference>
<dbReference type="FunFam" id="2.60.40.10:FF:000393">
    <property type="entry name" value="Putative obscurin-like protein 1"/>
    <property type="match status" value="1"/>
</dbReference>
<keyword evidence="7" id="KW-1015">Disulfide bond</keyword>
<dbReference type="InterPro" id="IPR013783">
    <property type="entry name" value="Ig-like_fold"/>
</dbReference>
<evidence type="ECO:0000256" key="4">
    <source>
        <dbReference type="ARBA" id="ARBA00022553"/>
    </source>
</evidence>
<dbReference type="OrthoDB" id="9355041at2759"/>
<dbReference type="SMART" id="SM00409">
    <property type="entry name" value="IG"/>
    <property type="match status" value="18"/>
</dbReference>
<dbReference type="InterPro" id="IPR036116">
    <property type="entry name" value="FN3_sf"/>
</dbReference>
<dbReference type="InterPro" id="IPR052385">
    <property type="entry name" value="Obscurin/Obscurin-like_Reg"/>
</dbReference>
<evidence type="ECO:0000259" key="14">
    <source>
        <dbReference type="PROSITE" id="PS50853"/>
    </source>
</evidence>
<feature type="domain" description="Ig-like" evidence="13">
    <location>
        <begin position="1702"/>
        <end position="1790"/>
    </location>
</feature>
<dbReference type="GO" id="GO:0005794">
    <property type="term" value="C:Golgi apparatus"/>
    <property type="evidence" value="ECO:0007669"/>
    <property type="project" value="UniProtKB-SubCell"/>
</dbReference>
<feature type="domain" description="Ig-like" evidence="13">
    <location>
        <begin position="128"/>
        <end position="225"/>
    </location>
</feature>
<dbReference type="FunFam" id="2.60.40.10:FF:000856">
    <property type="entry name" value="Obscurin like 1"/>
    <property type="match status" value="1"/>
</dbReference>
<feature type="domain" description="Fibronectin type-III" evidence="14">
    <location>
        <begin position="517"/>
        <end position="615"/>
    </location>
</feature>
<dbReference type="PANTHER" id="PTHR35971">
    <property type="entry name" value="SI:DKEY-31G6.6"/>
    <property type="match status" value="1"/>
</dbReference>
<dbReference type="CTD" id="23363"/>
<gene>
    <name evidence="16" type="primary">OBSL1</name>
</gene>
<feature type="domain" description="Ig-like" evidence="13">
    <location>
        <begin position="243"/>
        <end position="330"/>
    </location>
</feature>
<comment type="subunit">
    <text evidence="10">Component of the 3M complex, composed of core components CUL7, CCDC8 and OBSL1. Interacts with CCDC8. Interacts with CUL7; the interaction is direct. Interacts with FBXW8. Interacts (via N-terminal Ig-like domain) with TTN/titin (via C-terminal Ig-like domain); the interaction is direct.</text>
</comment>
<evidence type="ECO:0000313" key="15">
    <source>
        <dbReference type="Proteomes" id="UP000694851"/>
    </source>
</evidence>
<dbReference type="PROSITE" id="PS50835">
    <property type="entry name" value="IG_LIKE"/>
    <property type="match status" value="14"/>
</dbReference>
<evidence type="ECO:0000256" key="8">
    <source>
        <dbReference type="ARBA" id="ARBA00023319"/>
    </source>
</evidence>
<dbReference type="InterPro" id="IPR007110">
    <property type="entry name" value="Ig-like_dom"/>
</dbReference>
<keyword evidence="6" id="KW-0333">Golgi apparatus</keyword>
<feature type="domain" description="Ig-like" evidence="13">
    <location>
        <begin position="12"/>
        <end position="100"/>
    </location>
</feature>
<keyword evidence="3" id="KW-0963">Cytoplasm</keyword>
<evidence type="ECO:0000256" key="9">
    <source>
        <dbReference type="ARBA" id="ARBA00057297"/>
    </source>
</evidence>
<dbReference type="InterPro" id="IPR013098">
    <property type="entry name" value="Ig_I-set"/>
</dbReference>
<dbReference type="FunFam" id="2.60.40.10:FF:000211">
    <property type="entry name" value="Obscurin-like protein 1"/>
    <property type="match status" value="2"/>
</dbReference>
<dbReference type="FunFam" id="2.60.40.10:FF:000241">
    <property type="entry name" value="obscurin-like protein 1 isoform X2"/>
    <property type="match status" value="3"/>
</dbReference>
<dbReference type="Pfam" id="PF07679">
    <property type="entry name" value="I-set"/>
    <property type="match status" value="13"/>
</dbReference>
<dbReference type="CDD" id="cd00063">
    <property type="entry name" value="FN3"/>
    <property type="match status" value="1"/>
</dbReference>
<protein>
    <recommendedName>
        <fullName evidence="11">Obscurin-like protein 1</fullName>
    </recommendedName>
</protein>
<dbReference type="InterPro" id="IPR003961">
    <property type="entry name" value="FN3_dom"/>
</dbReference>
<keyword evidence="8" id="KW-0393">Immunoglobulin domain</keyword>
<dbReference type="FunFam" id="2.60.40.10:FF:001811">
    <property type="entry name" value="Obscurin like 1"/>
    <property type="match status" value="1"/>
</dbReference>
<evidence type="ECO:0000256" key="11">
    <source>
        <dbReference type="ARBA" id="ARBA00067525"/>
    </source>
</evidence>
<feature type="domain" description="Ig-like" evidence="13">
    <location>
        <begin position="1078"/>
        <end position="1163"/>
    </location>
</feature>